<dbReference type="GO" id="GO:0016042">
    <property type="term" value="P:lipid catabolic process"/>
    <property type="evidence" value="ECO:0007669"/>
    <property type="project" value="InterPro"/>
</dbReference>
<dbReference type="Proteomes" id="UP000776650">
    <property type="component" value="Unassembled WGS sequence"/>
</dbReference>
<proteinExistence type="predicted"/>
<comment type="caution">
    <text evidence="2">The sequence shown here is derived from an EMBL/GenBank/DDBJ whole genome shotgun (WGS) entry which is preliminary data.</text>
</comment>
<sequence>MPRHPSTSLPNCSTDDVGRSVPRYRPLRRVALLLTAATLSAGALSAPAAAEVGSLSTGTGSGGGQFGAPLESLWRQAPDQRNTPFYTDPAPLEGAPGRVIRTEDAPMRTTAAGDALSAVGSTGAADAAGFSATSERVLYESTDAYGAPLATSGLYLRNDGPVDPRHGERPLVVLSPGTQGLGDHCAPSKTMPQVLDLQVSPGIGIGLGYEIGQAHFFLARGFNVFVPDFQGTGTQDDSTYLTRDAMAHATLDGARAAQNLPDSGLP</sequence>
<gene>
    <name evidence="2" type="ORF">K8V11_00555</name>
</gene>
<accession>A0A921F184</accession>
<dbReference type="InterPro" id="IPR029058">
    <property type="entry name" value="AB_hydrolase_fold"/>
</dbReference>
<reference evidence="2" key="2">
    <citation type="submission" date="2021-09" db="EMBL/GenBank/DDBJ databases">
        <authorList>
            <person name="Gilroy R."/>
        </authorList>
    </citation>
    <scope>NUCLEOTIDE SEQUENCE</scope>
    <source>
        <strain evidence="2">ChiGjej1B1-18357</strain>
    </source>
</reference>
<name>A0A921F184_9ACTN</name>
<feature type="compositionally biased region" description="Polar residues" evidence="1">
    <location>
        <begin position="1"/>
        <end position="14"/>
    </location>
</feature>
<feature type="non-terminal residue" evidence="2">
    <location>
        <position position="266"/>
    </location>
</feature>
<evidence type="ECO:0000313" key="3">
    <source>
        <dbReference type="Proteomes" id="UP000776650"/>
    </source>
</evidence>
<reference evidence="2" key="1">
    <citation type="journal article" date="2021" name="PeerJ">
        <title>Extensive microbial diversity within the chicken gut microbiome revealed by metagenomics and culture.</title>
        <authorList>
            <person name="Gilroy R."/>
            <person name="Ravi A."/>
            <person name="Getino M."/>
            <person name="Pursley I."/>
            <person name="Horton D.L."/>
            <person name="Alikhan N.F."/>
            <person name="Baker D."/>
            <person name="Gharbi K."/>
            <person name="Hall N."/>
            <person name="Watson M."/>
            <person name="Adriaenssens E.M."/>
            <person name="Foster-Nyarko E."/>
            <person name="Jarju S."/>
            <person name="Secka A."/>
            <person name="Antonio M."/>
            <person name="Oren A."/>
            <person name="Chaudhuri R.R."/>
            <person name="La Ragione R."/>
            <person name="Hildebrand F."/>
            <person name="Pallen M.J."/>
        </authorList>
    </citation>
    <scope>NUCLEOTIDE SEQUENCE</scope>
    <source>
        <strain evidence="2">ChiGjej1B1-18357</strain>
    </source>
</reference>
<organism evidence="2 3">
    <name type="scientific">Dietzia timorensis</name>
    <dbReference type="NCBI Taxonomy" id="499555"/>
    <lineage>
        <taxon>Bacteria</taxon>
        <taxon>Bacillati</taxon>
        <taxon>Actinomycetota</taxon>
        <taxon>Actinomycetes</taxon>
        <taxon>Mycobacteriales</taxon>
        <taxon>Dietziaceae</taxon>
        <taxon>Dietzia</taxon>
    </lineage>
</organism>
<dbReference type="EMBL" id="DYXM01000011">
    <property type="protein sequence ID" value="HJE89485.1"/>
    <property type="molecule type" value="Genomic_DNA"/>
</dbReference>
<evidence type="ECO:0000313" key="2">
    <source>
        <dbReference type="EMBL" id="HJE89485.1"/>
    </source>
</evidence>
<protein>
    <submittedName>
        <fullName evidence="2">Uncharacterized protein</fullName>
    </submittedName>
</protein>
<dbReference type="PANTHER" id="PTHR34853">
    <property type="match status" value="1"/>
</dbReference>
<dbReference type="PANTHER" id="PTHR34853:SF1">
    <property type="entry name" value="LIPASE 5"/>
    <property type="match status" value="1"/>
</dbReference>
<dbReference type="AlphaFoldDB" id="A0A921F184"/>
<dbReference type="GO" id="GO:0004806">
    <property type="term" value="F:triacylglycerol lipase activity"/>
    <property type="evidence" value="ECO:0007669"/>
    <property type="project" value="InterPro"/>
</dbReference>
<dbReference type="Gene3D" id="3.40.50.1820">
    <property type="entry name" value="alpha/beta hydrolase"/>
    <property type="match status" value="1"/>
</dbReference>
<feature type="region of interest" description="Disordered" evidence="1">
    <location>
        <begin position="1"/>
        <end position="20"/>
    </location>
</feature>
<dbReference type="InterPro" id="IPR005152">
    <property type="entry name" value="Lipase_secreted"/>
</dbReference>
<dbReference type="SUPFAM" id="SSF53474">
    <property type="entry name" value="alpha/beta-Hydrolases"/>
    <property type="match status" value="1"/>
</dbReference>
<evidence type="ECO:0000256" key="1">
    <source>
        <dbReference type="SAM" id="MobiDB-lite"/>
    </source>
</evidence>